<dbReference type="AlphaFoldDB" id="A0A151TRK7"/>
<evidence type="ECO:0008006" key="3">
    <source>
        <dbReference type="Google" id="ProtNLM"/>
    </source>
</evidence>
<dbReference type="EMBL" id="CM003605">
    <property type="protein sequence ID" value="KYP69653.1"/>
    <property type="molecule type" value="Genomic_DNA"/>
</dbReference>
<dbReference type="Proteomes" id="UP000075243">
    <property type="component" value="Chromosome 3"/>
</dbReference>
<keyword evidence="2" id="KW-1185">Reference proteome</keyword>
<proteinExistence type="predicted"/>
<reference evidence="1 2" key="1">
    <citation type="journal article" date="2012" name="Nat. Biotechnol.">
        <title>Draft genome sequence of pigeonpea (Cajanus cajan), an orphan legume crop of resource-poor farmers.</title>
        <authorList>
            <person name="Varshney R.K."/>
            <person name="Chen W."/>
            <person name="Li Y."/>
            <person name="Bharti A.K."/>
            <person name="Saxena R.K."/>
            <person name="Schlueter J.A."/>
            <person name="Donoghue M.T."/>
            <person name="Azam S."/>
            <person name="Fan G."/>
            <person name="Whaley A.M."/>
            <person name="Farmer A.D."/>
            <person name="Sheridan J."/>
            <person name="Iwata A."/>
            <person name="Tuteja R."/>
            <person name="Penmetsa R.V."/>
            <person name="Wu W."/>
            <person name="Upadhyaya H.D."/>
            <person name="Yang S.P."/>
            <person name="Shah T."/>
            <person name="Saxena K.B."/>
            <person name="Michael T."/>
            <person name="McCombie W.R."/>
            <person name="Yang B."/>
            <person name="Zhang G."/>
            <person name="Yang H."/>
            <person name="Wang J."/>
            <person name="Spillane C."/>
            <person name="Cook D.R."/>
            <person name="May G.D."/>
            <person name="Xu X."/>
            <person name="Jackson S.A."/>
        </authorList>
    </citation>
    <scope>NUCLEOTIDE SEQUENCE [LARGE SCALE GENOMIC DNA]</scope>
    <source>
        <strain evidence="2">cv. Asha</strain>
    </source>
</reference>
<dbReference type="Gramene" id="C.cajan_08601.t">
    <property type="protein sequence ID" value="C.cajan_08601.t.cds1"/>
    <property type="gene ID" value="C.cajan_08601"/>
</dbReference>
<protein>
    <recommendedName>
        <fullName evidence="3">Zinc knuckle CX2CX4HX4C domain-containing protein</fullName>
    </recommendedName>
</protein>
<feature type="non-terminal residue" evidence="1">
    <location>
        <position position="1"/>
    </location>
</feature>
<accession>A0A151TRK7</accession>
<organism evidence="1 2">
    <name type="scientific">Cajanus cajan</name>
    <name type="common">Pigeon pea</name>
    <name type="synonym">Cajanus indicus</name>
    <dbReference type="NCBI Taxonomy" id="3821"/>
    <lineage>
        <taxon>Eukaryota</taxon>
        <taxon>Viridiplantae</taxon>
        <taxon>Streptophyta</taxon>
        <taxon>Embryophyta</taxon>
        <taxon>Tracheophyta</taxon>
        <taxon>Spermatophyta</taxon>
        <taxon>Magnoliopsida</taxon>
        <taxon>eudicotyledons</taxon>
        <taxon>Gunneridae</taxon>
        <taxon>Pentapetalae</taxon>
        <taxon>rosids</taxon>
        <taxon>fabids</taxon>
        <taxon>Fabales</taxon>
        <taxon>Fabaceae</taxon>
        <taxon>Papilionoideae</taxon>
        <taxon>50 kb inversion clade</taxon>
        <taxon>NPAAA clade</taxon>
        <taxon>indigoferoid/millettioid clade</taxon>
        <taxon>Phaseoleae</taxon>
        <taxon>Cajanus</taxon>
    </lineage>
</organism>
<gene>
    <name evidence="1" type="ORF">KK1_008853</name>
</gene>
<evidence type="ECO:0000313" key="1">
    <source>
        <dbReference type="EMBL" id="KYP69653.1"/>
    </source>
</evidence>
<sequence>FARVLVEINLAESILNHLLVEREGFVIYVTLYFDRLPDYCSLCHYIGHVNSSCKVQKPSDEAVRKSKLVGNGAP</sequence>
<evidence type="ECO:0000313" key="2">
    <source>
        <dbReference type="Proteomes" id="UP000075243"/>
    </source>
</evidence>
<name>A0A151TRK7_CAJCA</name>